<keyword evidence="2 5" id="KW-0808">Transferase</keyword>
<dbReference type="KEGG" id="btra:F544_2330"/>
<evidence type="ECO:0000256" key="2">
    <source>
        <dbReference type="ARBA" id="ARBA00022679"/>
    </source>
</evidence>
<dbReference type="Gene3D" id="3.40.50.150">
    <property type="entry name" value="Vaccinia Virus protein VP39"/>
    <property type="match status" value="1"/>
</dbReference>
<dbReference type="Proteomes" id="UP000019086">
    <property type="component" value="Chromosome"/>
</dbReference>
<dbReference type="InterPro" id="IPR030391">
    <property type="entry name" value="MeTrfase_TrmA_CS"/>
</dbReference>
<dbReference type="GO" id="GO:0030697">
    <property type="term" value="F:tRNA (uracil(54)-C5)-methyltransferase activity, S-adenosyl methionine-dependent"/>
    <property type="evidence" value="ECO:0007669"/>
    <property type="project" value="InterPro"/>
</dbReference>
<evidence type="ECO:0000313" key="6">
    <source>
        <dbReference type="Proteomes" id="UP000019086"/>
    </source>
</evidence>
<dbReference type="PROSITE" id="PS01231">
    <property type="entry name" value="TRMA_2"/>
    <property type="match status" value="1"/>
</dbReference>
<dbReference type="GO" id="GO:0000049">
    <property type="term" value="F:tRNA binding"/>
    <property type="evidence" value="ECO:0007669"/>
    <property type="project" value="TreeGrafter"/>
</dbReference>
<evidence type="ECO:0000256" key="4">
    <source>
        <dbReference type="ARBA" id="ARBA00022694"/>
    </source>
</evidence>
<evidence type="ECO:0000256" key="3">
    <source>
        <dbReference type="ARBA" id="ARBA00022691"/>
    </source>
</evidence>
<dbReference type="HOGENOM" id="CLU_3325036_0_0_6"/>
<organism evidence="5 6">
    <name type="scientific">Bibersteinia trehalosi USDA-ARS-USMARC-190</name>
    <dbReference type="NCBI Taxonomy" id="1263832"/>
    <lineage>
        <taxon>Bacteria</taxon>
        <taxon>Pseudomonadati</taxon>
        <taxon>Pseudomonadota</taxon>
        <taxon>Gammaproteobacteria</taxon>
        <taxon>Pasteurellales</taxon>
        <taxon>Pasteurellaceae</taxon>
        <taxon>Bibersteinia</taxon>
    </lineage>
</organism>
<evidence type="ECO:0000256" key="1">
    <source>
        <dbReference type="ARBA" id="ARBA00022603"/>
    </source>
</evidence>
<dbReference type="GO" id="GO:0005829">
    <property type="term" value="C:cytosol"/>
    <property type="evidence" value="ECO:0007669"/>
    <property type="project" value="TreeGrafter"/>
</dbReference>
<dbReference type="EMBL" id="CP006956">
    <property type="protein sequence ID" value="AHG85467.1"/>
    <property type="molecule type" value="Genomic_DNA"/>
</dbReference>
<accession>W0R4S5</accession>
<dbReference type="AlphaFoldDB" id="W0R4S5"/>
<dbReference type="PATRIC" id="fig|1263832.3.peg.232"/>
<dbReference type="InterPro" id="IPR010280">
    <property type="entry name" value="U5_MeTrfase_fam"/>
</dbReference>
<dbReference type="InterPro" id="IPR011869">
    <property type="entry name" value="TrmA_MeTrfase"/>
</dbReference>
<name>W0R4S5_BIBTR</name>
<keyword evidence="4" id="KW-0819">tRNA processing</keyword>
<evidence type="ECO:0000313" key="5">
    <source>
        <dbReference type="EMBL" id="AHG85467.1"/>
    </source>
</evidence>
<proteinExistence type="predicted"/>
<dbReference type="GO" id="GO:0008033">
    <property type="term" value="P:tRNA processing"/>
    <property type="evidence" value="ECO:0007669"/>
    <property type="project" value="UniProtKB-KW"/>
</dbReference>
<dbReference type="GO" id="GO:0032259">
    <property type="term" value="P:methylation"/>
    <property type="evidence" value="ECO:0007669"/>
    <property type="project" value="UniProtKB-KW"/>
</dbReference>
<keyword evidence="3" id="KW-0949">S-adenosyl-L-methionine</keyword>
<dbReference type="PANTHER" id="PTHR47790">
    <property type="entry name" value="TRNA/TMRNA (URACIL-C(5))-METHYLTRANSFERASE"/>
    <property type="match status" value="1"/>
</dbReference>
<dbReference type="GO" id="GO:0019843">
    <property type="term" value="F:rRNA binding"/>
    <property type="evidence" value="ECO:0007669"/>
    <property type="project" value="TreeGrafter"/>
</dbReference>
<dbReference type="PANTHER" id="PTHR47790:SF2">
    <property type="entry name" value="TRNA_TMRNA (URACIL-C(5))-METHYLTRANSFERASE"/>
    <property type="match status" value="1"/>
</dbReference>
<sequence length="38" mass="4517">MADNLKQLCQTHQIERAALFDQFPYTDHIESGVWLIRK</sequence>
<protein>
    <submittedName>
        <fullName evidence="5">tRNA (Uracil-5-)-methyltransferase</fullName>
    </submittedName>
</protein>
<dbReference type="InterPro" id="IPR029063">
    <property type="entry name" value="SAM-dependent_MTases_sf"/>
</dbReference>
<reference evidence="5 6" key="1">
    <citation type="submission" date="2013-12" db="EMBL/GenBank/DDBJ databases">
        <title>Annotation of the Bibersteinia trehalosi USDA-ARS-USMARC-190 complete genome.</title>
        <authorList>
            <person name="Harhay G.P."/>
            <person name="McVey S."/>
            <person name="Clawson M.L."/>
            <person name="Bono J."/>
            <person name="Heaton M.P."/>
            <person name="Chitko-Mckown C.G."/>
            <person name="Harhay D.M."/>
            <person name="Smith T.P.L."/>
        </authorList>
    </citation>
    <scope>NUCLEOTIDE SEQUENCE [LARGE SCALE GENOMIC DNA]</scope>
    <source>
        <strain evidence="5 6">USDA-ARS-USMARC-190</strain>
    </source>
</reference>
<dbReference type="Pfam" id="PF05958">
    <property type="entry name" value="tRNA_U5-meth_tr"/>
    <property type="match status" value="1"/>
</dbReference>
<gene>
    <name evidence="5" type="ORF">F544_2330</name>
</gene>
<keyword evidence="1 5" id="KW-0489">Methyltransferase</keyword>